<gene>
    <name evidence="1" type="ORF">M0813_29057</name>
</gene>
<accession>A0ABQ8XR40</accession>
<keyword evidence="2" id="KW-1185">Reference proteome</keyword>
<sequence>MRVNKPIKGSVIGMQMQPIRNWVATQCRVLSSVITAVASNELDSYCLVAMRGPTSPLKVLLSECKCS</sequence>
<protein>
    <submittedName>
        <fullName evidence="1">Uncharacterized protein</fullName>
    </submittedName>
</protein>
<evidence type="ECO:0000313" key="1">
    <source>
        <dbReference type="EMBL" id="KAJ6235077.1"/>
    </source>
</evidence>
<name>A0ABQ8XR40_9EUKA</name>
<proteinExistence type="predicted"/>
<reference evidence="1" key="1">
    <citation type="submission" date="2022-08" db="EMBL/GenBank/DDBJ databases">
        <title>Novel sulfate-reducing endosymbionts in the free-living metamonad Anaeramoeba.</title>
        <authorList>
            <person name="Jerlstrom-Hultqvist J."/>
            <person name="Cepicka I."/>
            <person name="Gallot-Lavallee L."/>
            <person name="Salas-Leiva D."/>
            <person name="Curtis B.A."/>
            <person name="Zahonova K."/>
            <person name="Pipaliya S."/>
            <person name="Dacks J."/>
            <person name="Roger A.J."/>
        </authorList>
    </citation>
    <scope>NUCLEOTIDE SEQUENCE</scope>
    <source>
        <strain evidence="1">Schooner1</strain>
    </source>
</reference>
<organism evidence="1 2">
    <name type="scientific">Anaeramoeba flamelloides</name>
    <dbReference type="NCBI Taxonomy" id="1746091"/>
    <lineage>
        <taxon>Eukaryota</taxon>
        <taxon>Metamonada</taxon>
        <taxon>Anaeramoebidae</taxon>
        <taxon>Anaeramoeba</taxon>
    </lineage>
</organism>
<comment type="caution">
    <text evidence="1">The sequence shown here is derived from an EMBL/GenBank/DDBJ whole genome shotgun (WGS) entry which is preliminary data.</text>
</comment>
<evidence type="ECO:0000313" key="2">
    <source>
        <dbReference type="Proteomes" id="UP001150062"/>
    </source>
</evidence>
<dbReference type="EMBL" id="JAOAOG010000266">
    <property type="protein sequence ID" value="KAJ6235077.1"/>
    <property type="molecule type" value="Genomic_DNA"/>
</dbReference>
<dbReference type="Proteomes" id="UP001150062">
    <property type="component" value="Unassembled WGS sequence"/>
</dbReference>